<dbReference type="Proteomes" id="UP001556367">
    <property type="component" value="Unassembled WGS sequence"/>
</dbReference>
<reference evidence="2" key="1">
    <citation type="submission" date="2024-06" db="EMBL/GenBank/DDBJ databases">
        <title>Multi-omics analyses provide insights into the biosynthesis of the anticancer antibiotic pleurotin in Hohenbuehelia grisea.</title>
        <authorList>
            <person name="Weaver J.A."/>
            <person name="Alberti F."/>
        </authorList>
    </citation>
    <scope>NUCLEOTIDE SEQUENCE [LARGE SCALE GENOMIC DNA]</scope>
    <source>
        <strain evidence="2">T-177</strain>
    </source>
</reference>
<protein>
    <submittedName>
        <fullName evidence="1">Uncharacterized protein</fullName>
    </submittedName>
</protein>
<dbReference type="EMBL" id="JASNQZ010000010">
    <property type="protein sequence ID" value="KAL0952441.1"/>
    <property type="molecule type" value="Genomic_DNA"/>
</dbReference>
<keyword evidence="2" id="KW-1185">Reference proteome</keyword>
<comment type="caution">
    <text evidence="1">The sequence shown here is derived from an EMBL/GenBank/DDBJ whole genome shotgun (WGS) entry which is preliminary data.</text>
</comment>
<evidence type="ECO:0000313" key="1">
    <source>
        <dbReference type="EMBL" id="KAL0952441.1"/>
    </source>
</evidence>
<evidence type="ECO:0000313" key="2">
    <source>
        <dbReference type="Proteomes" id="UP001556367"/>
    </source>
</evidence>
<sequence>MVSSLVPNIMAHRSPNISRSVVLASVQHFLSSPVSAQLVHDLQTRLESRYFKDDIVCLDLVDEWFVVLYQHTYSIDPSADPFQASRSRSRGSYPHRSCSIIRNVFKIDHAPHRAGLDLYTSTEDAKLKDNPWRYLYRVFLFEGDPVVVSADRLTRDLGFLTKAIVDRLSAAAISQPSSCCPGPRDEGFTSQRTSVQQSIDGGAPLAQFNLNFTIGNSNTANLNVNTGSGTFVSNAGPGSVYGNYGAGTFNNTDSSAIGSQCDDDA</sequence>
<organism evidence="1 2">
    <name type="scientific">Hohenbuehelia grisea</name>
    <dbReference type="NCBI Taxonomy" id="104357"/>
    <lineage>
        <taxon>Eukaryota</taxon>
        <taxon>Fungi</taxon>
        <taxon>Dikarya</taxon>
        <taxon>Basidiomycota</taxon>
        <taxon>Agaricomycotina</taxon>
        <taxon>Agaricomycetes</taxon>
        <taxon>Agaricomycetidae</taxon>
        <taxon>Agaricales</taxon>
        <taxon>Pleurotineae</taxon>
        <taxon>Pleurotaceae</taxon>
        <taxon>Hohenbuehelia</taxon>
    </lineage>
</organism>
<proteinExistence type="predicted"/>
<gene>
    <name evidence="1" type="ORF">HGRIS_006712</name>
</gene>
<name>A0ABR3J9S8_9AGAR</name>
<accession>A0ABR3J9S8</accession>